<dbReference type="Proteomes" id="UP000324222">
    <property type="component" value="Unassembled WGS sequence"/>
</dbReference>
<reference evidence="1 2" key="1">
    <citation type="submission" date="2019-05" db="EMBL/GenBank/DDBJ databases">
        <title>Another draft genome of Portunus trituberculatus and its Hox gene families provides insights of decapod evolution.</title>
        <authorList>
            <person name="Jeong J.-H."/>
            <person name="Song I."/>
            <person name="Kim S."/>
            <person name="Choi T."/>
            <person name="Kim D."/>
            <person name="Ryu S."/>
            <person name="Kim W."/>
        </authorList>
    </citation>
    <scope>NUCLEOTIDE SEQUENCE [LARGE SCALE GENOMIC DNA]</scope>
    <source>
        <tissue evidence="1">Muscle</tissue>
    </source>
</reference>
<keyword evidence="2" id="KW-1185">Reference proteome</keyword>
<dbReference type="AlphaFoldDB" id="A0A5B7HS73"/>
<evidence type="ECO:0000313" key="1">
    <source>
        <dbReference type="EMBL" id="MPC72097.1"/>
    </source>
</evidence>
<proteinExistence type="predicted"/>
<protein>
    <submittedName>
        <fullName evidence="1">Uncharacterized protein</fullName>
    </submittedName>
</protein>
<evidence type="ECO:0000313" key="2">
    <source>
        <dbReference type="Proteomes" id="UP000324222"/>
    </source>
</evidence>
<dbReference type="EMBL" id="VSRR010034135">
    <property type="protein sequence ID" value="MPC72097.1"/>
    <property type="molecule type" value="Genomic_DNA"/>
</dbReference>
<name>A0A5B7HS73_PORTR</name>
<organism evidence="1 2">
    <name type="scientific">Portunus trituberculatus</name>
    <name type="common">Swimming crab</name>
    <name type="synonym">Neptunus trituberculatus</name>
    <dbReference type="NCBI Taxonomy" id="210409"/>
    <lineage>
        <taxon>Eukaryota</taxon>
        <taxon>Metazoa</taxon>
        <taxon>Ecdysozoa</taxon>
        <taxon>Arthropoda</taxon>
        <taxon>Crustacea</taxon>
        <taxon>Multicrustacea</taxon>
        <taxon>Malacostraca</taxon>
        <taxon>Eumalacostraca</taxon>
        <taxon>Eucarida</taxon>
        <taxon>Decapoda</taxon>
        <taxon>Pleocyemata</taxon>
        <taxon>Brachyura</taxon>
        <taxon>Eubrachyura</taxon>
        <taxon>Portunoidea</taxon>
        <taxon>Portunidae</taxon>
        <taxon>Portuninae</taxon>
        <taxon>Portunus</taxon>
    </lineage>
</organism>
<sequence length="98" mass="11345">MHCGRIVSDFSPDPALVPGIPEEFLRVESAENGSGEGKEEGEWWIKTESKKETHWKEENEDKRIRKKKRKLSRPAPLSLTPVLKKRGCEGCWLAYERH</sequence>
<gene>
    <name evidence="1" type="ORF">E2C01_066390</name>
</gene>
<accession>A0A5B7HS73</accession>
<comment type="caution">
    <text evidence="1">The sequence shown here is derived from an EMBL/GenBank/DDBJ whole genome shotgun (WGS) entry which is preliminary data.</text>
</comment>